<dbReference type="Ensembl" id="ENSSPAT00000003953.1">
    <property type="protein sequence ID" value="ENSSPAP00000003871.1"/>
    <property type="gene ID" value="ENSSPAG00000002977.1"/>
</dbReference>
<evidence type="ECO:0000256" key="2">
    <source>
        <dbReference type="SAM" id="MobiDB-lite"/>
    </source>
</evidence>
<dbReference type="PANTHER" id="PTHR10840">
    <property type="entry name" value="PROGRAMMED CELL DEATH PROTEIN 5"/>
    <property type="match status" value="1"/>
</dbReference>
<feature type="compositionally biased region" description="Basic and acidic residues" evidence="2">
    <location>
        <begin position="17"/>
        <end position="26"/>
    </location>
</feature>
<dbReference type="GO" id="GO:0003677">
    <property type="term" value="F:DNA binding"/>
    <property type="evidence" value="ECO:0007669"/>
    <property type="project" value="InterPro"/>
</dbReference>
<dbReference type="Pfam" id="PF01984">
    <property type="entry name" value="dsDNA_bind"/>
    <property type="match status" value="1"/>
</dbReference>
<evidence type="ECO:0000256" key="1">
    <source>
        <dbReference type="ARBA" id="ARBA00010490"/>
    </source>
</evidence>
<dbReference type="GO" id="GO:0005829">
    <property type="term" value="C:cytosol"/>
    <property type="evidence" value="ECO:0007669"/>
    <property type="project" value="TreeGrafter"/>
</dbReference>
<dbReference type="InterPro" id="IPR002836">
    <property type="entry name" value="PDCD5-like"/>
</dbReference>
<dbReference type="Gene3D" id="1.10.8.140">
    <property type="entry name" value="PDCD5-like"/>
    <property type="match status" value="1"/>
</dbReference>
<dbReference type="PANTHER" id="PTHR10840:SF0">
    <property type="entry name" value="PROGRAMMED CELL DEATH PROTEIN 5"/>
    <property type="match status" value="1"/>
</dbReference>
<feature type="region of interest" description="Disordered" evidence="2">
    <location>
        <begin position="1"/>
        <end position="45"/>
    </location>
</feature>
<dbReference type="SUPFAM" id="SSF46950">
    <property type="entry name" value="Double-stranded DNA-binding domain"/>
    <property type="match status" value="1"/>
</dbReference>
<sequence>MAQLQAKHGESNSQQGEEAKQRETEMRNSILTQVPEQSARARLEVKPEKANAVENYCVQMARFGFRKKIQDFTAELHAVFKQSRETEKTKKNLLDQ</sequence>
<accession>A0A3B4Z905</accession>
<organism evidence="3">
    <name type="scientific">Stegastes partitus</name>
    <name type="common">bicolor damselfish</name>
    <dbReference type="NCBI Taxonomy" id="144197"/>
    <lineage>
        <taxon>Eukaryota</taxon>
        <taxon>Metazoa</taxon>
        <taxon>Chordata</taxon>
        <taxon>Craniata</taxon>
        <taxon>Vertebrata</taxon>
        <taxon>Euteleostomi</taxon>
        <taxon>Actinopterygii</taxon>
        <taxon>Neopterygii</taxon>
        <taxon>Teleostei</taxon>
        <taxon>Neoteleostei</taxon>
        <taxon>Acanthomorphata</taxon>
        <taxon>Ovalentaria</taxon>
        <taxon>Pomacentridae</taxon>
        <taxon>Stegastes</taxon>
    </lineage>
</organism>
<dbReference type="GO" id="GO:0005634">
    <property type="term" value="C:nucleus"/>
    <property type="evidence" value="ECO:0007669"/>
    <property type="project" value="TreeGrafter"/>
</dbReference>
<protein>
    <submittedName>
        <fullName evidence="3">Uncharacterized protein</fullName>
    </submittedName>
</protein>
<dbReference type="PIRSF" id="PIRSF015730">
    <property type="entry name" value="TFAR19"/>
    <property type="match status" value="1"/>
</dbReference>
<feature type="compositionally biased region" description="Polar residues" evidence="2">
    <location>
        <begin position="27"/>
        <end position="36"/>
    </location>
</feature>
<comment type="similarity">
    <text evidence="1">Belongs to the PDCD5 family.</text>
</comment>
<reference evidence="3" key="1">
    <citation type="submission" date="2023-09" db="UniProtKB">
        <authorList>
            <consortium name="Ensembl"/>
        </authorList>
    </citation>
    <scope>IDENTIFICATION</scope>
</reference>
<name>A0A3B4Z905_9TELE</name>
<proteinExistence type="inferred from homology"/>
<dbReference type="AlphaFoldDB" id="A0A3B4Z905"/>
<dbReference type="InterPro" id="IPR036883">
    <property type="entry name" value="PDCD5-like_sf"/>
</dbReference>
<evidence type="ECO:0000313" key="3">
    <source>
        <dbReference type="Ensembl" id="ENSSPAP00000003871.1"/>
    </source>
</evidence>
<dbReference type="STRING" id="144197.ENSSPAP00000003871"/>